<dbReference type="Proteomes" id="UP000754883">
    <property type="component" value="Unassembled WGS sequence"/>
</dbReference>
<dbReference type="Gene3D" id="1.10.238.10">
    <property type="entry name" value="EF-hand"/>
    <property type="match status" value="2"/>
</dbReference>
<keyword evidence="14" id="KW-1185">Reference proteome</keyword>
<feature type="region of interest" description="Disordered" evidence="11">
    <location>
        <begin position="613"/>
        <end position="654"/>
    </location>
</feature>
<keyword evidence="7" id="KW-0677">Repeat</keyword>
<dbReference type="PANTHER" id="PTHR11935:SF94">
    <property type="entry name" value="TENZING NORGAY, ISOFORM C"/>
    <property type="match status" value="1"/>
</dbReference>
<dbReference type="SUPFAM" id="SSF47473">
    <property type="entry name" value="EF-hand"/>
    <property type="match status" value="1"/>
</dbReference>
<keyword evidence="6" id="KW-0479">Metal-binding</keyword>
<dbReference type="EC" id="3.1.2.6" evidence="5"/>
<dbReference type="InterPro" id="IPR035680">
    <property type="entry name" value="Clx_II_MBL"/>
</dbReference>
<evidence type="ECO:0000256" key="3">
    <source>
        <dbReference type="ARBA" id="ARBA00004963"/>
    </source>
</evidence>
<dbReference type="GO" id="GO:0006364">
    <property type="term" value="P:rRNA processing"/>
    <property type="evidence" value="ECO:0007669"/>
    <property type="project" value="InterPro"/>
</dbReference>
<dbReference type="PANTHER" id="PTHR11935">
    <property type="entry name" value="BETA LACTAMASE DOMAIN"/>
    <property type="match status" value="1"/>
</dbReference>
<keyword evidence="8" id="KW-0378">Hydrolase</keyword>
<protein>
    <recommendedName>
        <fullName evidence="5">hydroxyacylglutathione hydrolase</fullName>
        <ecNumber evidence="5">3.1.2.6</ecNumber>
    </recommendedName>
    <alternativeName>
        <fullName evidence="10">Glyoxalase II</fullName>
    </alternativeName>
</protein>
<sequence length="812" mass="90170">MVKYILTPWRDREELLLVRHQFYAASPSWLGEHSRMWHQDATKHGGLSEGDEEGKDDLGNPEAGEQERRRRRRMAGVERLRRNQRLQLHQAVARVSMWMQRGNCPHMVESTALLTAAVLSDEELMVNTKATGVDNVTASSAYAVRAAYSAAFSRFVTGLLDGHQDKQRKQSMYSLARTIGLPATFVELRHQSTHEQLPSLAKLRSAAKKALRWIWGYYWRHLAGDDLLSETCEDALLRYLREGDHDPDADRRSRLALERRWDVGTLLSCLSRLQDTLPGNQAYVKCMRLSRELVEAEEEEDQEPPQPFPPAAGPASDPQDGAAATGWAHIRTMHIEAIPLYDKSKDAVIIDPANPPEVVPVLKEAISSGRINLTAIVNTHHHWDHAGGNKKLLTELGTPNLTIIGGKDCEGVTQTPKHNEVTKLGDIKVTNIYTPCHTQDSICYFLEDSTGKAVFTGDTLFISGCGKFFEGTADQMHEALNKRLGALPDETVVYPGHEYTKSNVKFTVSVSQTDAIKKLQAFADDNQVTTGKFTIGDEKKHNVFMRVEDPEIQKATGETDPVSVMGKLREMKNNFNTNNTNQTTGGKDMTDEITENKGKHVQKADVRRHAYTHIESQGVSQNKMPPKRKTGAAASAPKAPPRSKLAKEHNISAQEEGEIKEAFSLFAEPMDGEKNGVIPIDDVKSALIALGIPASSPAELREFISILDPESDGFATYEPFLAICALKFHSREDDTDEAHRHELEEAFRLFTNGQGGTITLAHLRRVAAVLKEDVDEEVLKDMILEANGGAGVARGVELAEFDGVMKNAGVWR</sequence>
<feature type="region of interest" description="Disordered" evidence="11">
    <location>
        <begin position="41"/>
        <end position="74"/>
    </location>
</feature>
<evidence type="ECO:0000259" key="12">
    <source>
        <dbReference type="SMART" id="SM00849"/>
    </source>
</evidence>
<dbReference type="SMART" id="SM00849">
    <property type="entry name" value="Lactamase_B"/>
    <property type="match status" value="1"/>
</dbReference>
<evidence type="ECO:0000256" key="8">
    <source>
        <dbReference type="ARBA" id="ARBA00022801"/>
    </source>
</evidence>
<dbReference type="GO" id="GO:0004519">
    <property type="term" value="F:endonuclease activity"/>
    <property type="evidence" value="ECO:0007669"/>
    <property type="project" value="InterPro"/>
</dbReference>
<evidence type="ECO:0000256" key="10">
    <source>
        <dbReference type="ARBA" id="ARBA00031044"/>
    </source>
</evidence>
<comment type="catalytic activity">
    <reaction evidence="1">
        <text>an S-(2-hydroxyacyl)glutathione + H2O = a 2-hydroxy carboxylate + glutathione + H(+)</text>
        <dbReference type="Rhea" id="RHEA:21864"/>
        <dbReference type="ChEBI" id="CHEBI:15377"/>
        <dbReference type="ChEBI" id="CHEBI:15378"/>
        <dbReference type="ChEBI" id="CHEBI:57925"/>
        <dbReference type="ChEBI" id="CHEBI:58896"/>
        <dbReference type="ChEBI" id="CHEBI:71261"/>
        <dbReference type="EC" id="3.1.2.6"/>
    </reaction>
</comment>
<evidence type="ECO:0000313" key="13">
    <source>
        <dbReference type="EMBL" id="CAG9999807.1"/>
    </source>
</evidence>
<comment type="cofactor">
    <cofactor evidence="2">
        <name>Zn(2+)</name>
        <dbReference type="ChEBI" id="CHEBI:29105"/>
    </cofactor>
</comment>
<evidence type="ECO:0000256" key="6">
    <source>
        <dbReference type="ARBA" id="ARBA00022723"/>
    </source>
</evidence>
<feature type="domain" description="Metallo-beta-lactamase" evidence="12">
    <location>
        <begin position="335"/>
        <end position="497"/>
    </location>
</feature>
<evidence type="ECO:0000256" key="5">
    <source>
        <dbReference type="ARBA" id="ARBA00011917"/>
    </source>
</evidence>
<dbReference type="GO" id="GO:0046872">
    <property type="term" value="F:metal ion binding"/>
    <property type="evidence" value="ECO:0007669"/>
    <property type="project" value="UniProtKB-KW"/>
</dbReference>
<dbReference type="OrthoDB" id="515692at2759"/>
<feature type="region of interest" description="Disordered" evidence="11">
    <location>
        <begin position="295"/>
        <end position="323"/>
    </location>
</feature>
<dbReference type="SUPFAM" id="SSF56281">
    <property type="entry name" value="Metallo-hydrolase/oxidoreductase"/>
    <property type="match status" value="1"/>
</dbReference>
<evidence type="ECO:0000256" key="7">
    <source>
        <dbReference type="ARBA" id="ARBA00022737"/>
    </source>
</evidence>
<evidence type="ECO:0000256" key="4">
    <source>
        <dbReference type="ARBA" id="ARBA00006759"/>
    </source>
</evidence>
<dbReference type="AlphaFoldDB" id="A0A9N9YBM0"/>
<dbReference type="GO" id="GO:0090730">
    <property type="term" value="C:Las1 complex"/>
    <property type="evidence" value="ECO:0007669"/>
    <property type="project" value="InterPro"/>
</dbReference>
<gene>
    <name evidence="13" type="ORF">CBYS24578_00002720</name>
</gene>
<dbReference type="Pfam" id="PF00753">
    <property type="entry name" value="Lactamase_B"/>
    <property type="match status" value="1"/>
</dbReference>
<comment type="pathway">
    <text evidence="3">Secondary metabolite metabolism; methylglyoxal degradation; (R)-lactate from methylglyoxal: step 2/2.</text>
</comment>
<comment type="caution">
    <text evidence="13">The sequence shown here is derived from an EMBL/GenBank/DDBJ whole genome shotgun (WGS) entry which is preliminary data.</text>
</comment>
<dbReference type="EMBL" id="CABFNO020001553">
    <property type="protein sequence ID" value="CAG9999807.1"/>
    <property type="molecule type" value="Genomic_DNA"/>
</dbReference>
<feature type="compositionally biased region" description="Polar residues" evidence="11">
    <location>
        <begin position="614"/>
        <end position="623"/>
    </location>
</feature>
<dbReference type="GO" id="GO:0004416">
    <property type="term" value="F:hydroxyacylglutathione hydrolase activity"/>
    <property type="evidence" value="ECO:0007669"/>
    <property type="project" value="UniProtKB-EC"/>
</dbReference>
<name>A0A9N9YBM0_9HYPO</name>
<proteinExistence type="inferred from homology"/>
<dbReference type="Gene3D" id="3.60.15.10">
    <property type="entry name" value="Ribonuclease Z/Hydroxyacylglutathione hydrolase-like"/>
    <property type="match status" value="1"/>
</dbReference>
<evidence type="ECO:0000256" key="9">
    <source>
        <dbReference type="ARBA" id="ARBA00022833"/>
    </source>
</evidence>
<dbReference type="InterPro" id="IPR032282">
    <property type="entry name" value="HAGH_C"/>
</dbReference>
<dbReference type="CDD" id="cd07723">
    <property type="entry name" value="hydroxyacylglutathione_hydrolase_MBL-fold"/>
    <property type="match status" value="1"/>
</dbReference>
<evidence type="ECO:0000256" key="2">
    <source>
        <dbReference type="ARBA" id="ARBA00001947"/>
    </source>
</evidence>
<evidence type="ECO:0000256" key="11">
    <source>
        <dbReference type="SAM" id="MobiDB-lite"/>
    </source>
</evidence>
<comment type="similarity">
    <text evidence="4">Belongs to the metallo-beta-lactamase superfamily. Glyoxalase II family.</text>
</comment>
<dbReference type="Pfam" id="PF16123">
    <property type="entry name" value="HAGH_C"/>
    <property type="match status" value="1"/>
</dbReference>
<dbReference type="InterPro" id="IPR001279">
    <property type="entry name" value="Metallo-B-lactamas"/>
</dbReference>
<dbReference type="InterPro" id="IPR036866">
    <property type="entry name" value="RibonucZ/Hydroxyglut_hydro"/>
</dbReference>
<dbReference type="InterPro" id="IPR007174">
    <property type="entry name" value="Las1"/>
</dbReference>
<dbReference type="InterPro" id="IPR011992">
    <property type="entry name" value="EF-hand-dom_pair"/>
</dbReference>
<evidence type="ECO:0000256" key="1">
    <source>
        <dbReference type="ARBA" id="ARBA00001623"/>
    </source>
</evidence>
<dbReference type="Pfam" id="PF04031">
    <property type="entry name" value="Las1"/>
    <property type="match status" value="1"/>
</dbReference>
<dbReference type="FunFam" id="1.10.238.10:FF:000003">
    <property type="entry name" value="Calmodulin A"/>
    <property type="match status" value="1"/>
</dbReference>
<keyword evidence="9" id="KW-0862">Zinc</keyword>
<evidence type="ECO:0000313" key="14">
    <source>
        <dbReference type="Proteomes" id="UP000754883"/>
    </source>
</evidence>
<organism evidence="13 14">
    <name type="scientific">Clonostachys byssicola</name>
    <dbReference type="NCBI Taxonomy" id="160290"/>
    <lineage>
        <taxon>Eukaryota</taxon>
        <taxon>Fungi</taxon>
        <taxon>Dikarya</taxon>
        <taxon>Ascomycota</taxon>
        <taxon>Pezizomycotina</taxon>
        <taxon>Sordariomycetes</taxon>
        <taxon>Hypocreomycetidae</taxon>
        <taxon>Hypocreales</taxon>
        <taxon>Bionectriaceae</taxon>
        <taxon>Clonostachys</taxon>
    </lineage>
</organism>
<accession>A0A9N9YBM0</accession>
<reference evidence="13" key="1">
    <citation type="submission" date="2021-10" db="EMBL/GenBank/DDBJ databases">
        <authorList>
            <person name="Piombo E."/>
        </authorList>
    </citation>
    <scope>NUCLEOTIDE SEQUENCE</scope>
</reference>